<dbReference type="InterPro" id="IPR007016">
    <property type="entry name" value="O-antigen_ligase-rel_domated"/>
</dbReference>
<dbReference type="PANTHER" id="PTHR37422:SF17">
    <property type="entry name" value="O-ANTIGEN LIGASE"/>
    <property type="match status" value="1"/>
</dbReference>
<dbReference type="GO" id="GO:0016020">
    <property type="term" value="C:membrane"/>
    <property type="evidence" value="ECO:0007669"/>
    <property type="project" value="UniProtKB-SubCell"/>
</dbReference>
<feature type="transmembrane region" description="Helical" evidence="5">
    <location>
        <begin position="407"/>
        <end position="425"/>
    </location>
</feature>
<feature type="transmembrane region" description="Helical" evidence="5">
    <location>
        <begin position="117"/>
        <end position="137"/>
    </location>
</feature>
<evidence type="ECO:0000256" key="2">
    <source>
        <dbReference type="ARBA" id="ARBA00022692"/>
    </source>
</evidence>
<dbReference type="GO" id="GO:0016874">
    <property type="term" value="F:ligase activity"/>
    <property type="evidence" value="ECO:0007669"/>
    <property type="project" value="UniProtKB-KW"/>
</dbReference>
<feature type="transmembrane region" description="Helical" evidence="5">
    <location>
        <begin position="431"/>
        <end position="449"/>
    </location>
</feature>
<organism evidence="7 8">
    <name type="scientific">Methylobacter tundripaludum</name>
    <dbReference type="NCBI Taxonomy" id="173365"/>
    <lineage>
        <taxon>Bacteria</taxon>
        <taxon>Pseudomonadati</taxon>
        <taxon>Pseudomonadota</taxon>
        <taxon>Gammaproteobacteria</taxon>
        <taxon>Methylococcales</taxon>
        <taxon>Methylococcaceae</taxon>
        <taxon>Methylobacter</taxon>
    </lineage>
</organism>
<evidence type="ECO:0000259" key="6">
    <source>
        <dbReference type="Pfam" id="PF04932"/>
    </source>
</evidence>
<feature type="domain" description="O-antigen ligase-related" evidence="6">
    <location>
        <begin position="248"/>
        <end position="388"/>
    </location>
</feature>
<evidence type="ECO:0000256" key="4">
    <source>
        <dbReference type="ARBA" id="ARBA00023136"/>
    </source>
</evidence>
<protein>
    <submittedName>
        <fullName evidence="7">O-antigen ligase</fullName>
    </submittedName>
</protein>
<dbReference type="AlphaFoldDB" id="A0A2S6HCW2"/>
<keyword evidence="4 5" id="KW-0472">Membrane</keyword>
<feature type="transmembrane region" description="Helical" evidence="5">
    <location>
        <begin position="86"/>
        <end position="108"/>
    </location>
</feature>
<feature type="transmembrane region" description="Helical" evidence="5">
    <location>
        <begin position="15"/>
        <end position="36"/>
    </location>
</feature>
<comment type="caution">
    <text evidence="7">The sequence shown here is derived from an EMBL/GenBank/DDBJ whole genome shotgun (WGS) entry which is preliminary data.</text>
</comment>
<feature type="transmembrane region" description="Helical" evidence="5">
    <location>
        <begin position="43"/>
        <end position="66"/>
    </location>
</feature>
<feature type="transmembrane region" description="Helical" evidence="5">
    <location>
        <begin position="283"/>
        <end position="300"/>
    </location>
</feature>
<proteinExistence type="predicted"/>
<reference evidence="7 8" key="1">
    <citation type="submission" date="2018-02" db="EMBL/GenBank/DDBJ databases">
        <title>Subsurface microbial communities from deep shales in Ohio and West Virginia, USA.</title>
        <authorList>
            <person name="Wrighton K."/>
        </authorList>
    </citation>
    <scope>NUCLEOTIDE SEQUENCE [LARGE SCALE GENOMIC DNA]</scope>
    <source>
        <strain evidence="7 8">OWC-DMM</strain>
    </source>
</reference>
<keyword evidence="7" id="KW-0436">Ligase</keyword>
<dbReference type="PANTHER" id="PTHR37422">
    <property type="entry name" value="TEICHURONIC ACID BIOSYNTHESIS PROTEIN TUAE"/>
    <property type="match status" value="1"/>
</dbReference>
<keyword evidence="2 5" id="KW-0812">Transmembrane</keyword>
<dbReference type="InterPro" id="IPR051533">
    <property type="entry name" value="WaaL-like"/>
</dbReference>
<evidence type="ECO:0000256" key="5">
    <source>
        <dbReference type="SAM" id="Phobius"/>
    </source>
</evidence>
<dbReference type="Pfam" id="PF04932">
    <property type="entry name" value="Wzy_C"/>
    <property type="match status" value="1"/>
</dbReference>
<gene>
    <name evidence="7" type="ORF">B0F87_106130</name>
</gene>
<feature type="transmembrane region" description="Helical" evidence="5">
    <location>
        <begin position="214"/>
        <end position="232"/>
    </location>
</feature>
<feature type="transmembrane region" description="Helical" evidence="5">
    <location>
        <begin position="143"/>
        <end position="163"/>
    </location>
</feature>
<feature type="transmembrane region" description="Helical" evidence="5">
    <location>
        <begin position="175"/>
        <end position="194"/>
    </location>
</feature>
<comment type="subcellular location">
    <subcellularLocation>
        <location evidence="1">Membrane</location>
        <topology evidence="1">Multi-pass membrane protein</topology>
    </subcellularLocation>
</comment>
<keyword evidence="3 5" id="KW-1133">Transmembrane helix</keyword>
<evidence type="ECO:0000313" key="7">
    <source>
        <dbReference type="EMBL" id="PPK75282.1"/>
    </source>
</evidence>
<evidence type="ECO:0000256" key="3">
    <source>
        <dbReference type="ARBA" id="ARBA00022989"/>
    </source>
</evidence>
<feature type="transmembrane region" description="Helical" evidence="5">
    <location>
        <begin position="381"/>
        <end position="400"/>
    </location>
</feature>
<sequence length="463" mass="52535">MHEHMTMKNIFQPSIAVVFAAILAALFFGVFSVVFVEMFGEKLSLLMALPVVMIIGLLFIFDRYLLFTLILLLRPALDPILEKTKIGGLGVGGVLNALVIIIALLAIIQKDFQLRSILIKTWVPFLLVLLIAVGFAPDFTHAVKSYLSLISNAAMFALALTLVKTQADYGRWMRIVLLSSLIPVFYGFVDYATGGVVYADAGKRVASTFSHPNILAFYLVLIITLSFYFIKSKVTYIPASVKRLLPLYIIMMIALLLFTKTRSAWVVCFVFFALYGLVYERKYLLFVIVSPLVALLIPEMQDRIIDLTQGNEVVTYGTLNSYAWRKYIWESSLSWMQPSHYFFGYGLESFMHYSIDFFPLAGNMETGAHNVYVQLIFDTGVVGLLSFVWLYGSVAFYLAQFYKANKLMIFLAIMLLCQYGLLAYSDNMLSYLAFNWYFWFVLGATYSIAYHDKKRLQNEVSSA</sequence>
<name>A0A2S6HCW2_9GAMM</name>
<evidence type="ECO:0000256" key="1">
    <source>
        <dbReference type="ARBA" id="ARBA00004141"/>
    </source>
</evidence>
<dbReference type="Proteomes" id="UP000240010">
    <property type="component" value="Unassembled WGS sequence"/>
</dbReference>
<dbReference type="EMBL" id="PTIZ01000006">
    <property type="protein sequence ID" value="PPK75282.1"/>
    <property type="molecule type" value="Genomic_DNA"/>
</dbReference>
<feature type="transmembrane region" description="Helical" evidence="5">
    <location>
        <begin position="244"/>
        <end position="277"/>
    </location>
</feature>
<evidence type="ECO:0000313" key="8">
    <source>
        <dbReference type="Proteomes" id="UP000240010"/>
    </source>
</evidence>
<accession>A0A2S6HCW2</accession>